<gene>
    <name evidence="2" type="ORF">M441DRAFT_424907</name>
</gene>
<dbReference type="Proteomes" id="UP000240493">
    <property type="component" value="Unassembled WGS sequence"/>
</dbReference>
<protein>
    <submittedName>
        <fullName evidence="2">Uncharacterized protein</fullName>
    </submittedName>
</protein>
<keyword evidence="1" id="KW-0812">Transmembrane</keyword>
<reference evidence="2 3" key="1">
    <citation type="submission" date="2016-07" db="EMBL/GenBank/DDBJ databases">
        <title>Multiple horizontal gene transfer events from other fungi enriched the ability of initially mycotrophic Trichoderma (Ascomycota) to feed on dead plant biomass.</title>
        <authorList>
            <consortium name="DOE Joint Genome Institute"/>
            <person name="Aerts A."/>
            <person name="Atanasova L."/>
            <person name="Chenthamara K."/>
            <person name="Zhang J."/>
            <person name="Grujic M."/>
            <person name="Henrissat B."/>
            <person name="Kuo A."/>
            <person name="Salamov A."/>
            <person name="Lipzen A."/>
            <person name="Labutti K."/>
            <person name="Barry K."/>
            <person name="Miao Y."/>
            <person name="Rahimi M.J."/>
            <person name="Shen Q."/>
            <person name="Grigoriev I.V."/>
            <person name="Kubicek C.P."/>
            <person name="Druzhinina I.S."/>
        </authorList>
    </citation>
    <scope>NUCLEOTIDE SEQUENCE [LARGE SCALE GENOMIC DNA]</scope>
    <source>
        <strain evidence="2 3">CBS 433.97</strain>
    </source>
</reference>
<accession>A0A2T3Z5A7</accession>
<dbReference type="AlphaFoldDB" id="A0A2T3Z5A7"/>
<proteinExistence type="predicted"/>
<evidence type="ECO:0000256" key="1">
    <source>
        <dbReference type="SAM" id="Phobius"/>
    </source>
</evidence>
<organism evidence="2 3">
    <name type="scientific">Trichoderma asperellum (strain ATCC 204424 / CBS 433.97 / NBRC 101777)</name>
    <dbReference type="NCBI Taxonomy" id="1042311"/>
    <lineage>
        <taxon>Eukaryota</taxon>
        <taxon>Fungi</taxon>
        <taxon>Dikarya</taxon>
        <taxon>Ascomycota</taxon>
        <taxon>Pezizomycotina</taxon>
        <taxon>Sordariomycetes</taxon>
        <taxon>Hypocreomycetidae</taxon>
        <taxon>Hypocreales</taxon>
        <taxon>Hypocreaceae</taxon>
        <taxon>Trichoderma</taxon>
    </lineage>
</organism>
<name>A0A2T3Z5A7_TRIA4</name>
<evidence type="ECO:0000313" key="3">
    <source>
        <dbReference type="Proteomes" id="UP000240493"/>
    </source>
</evidence>
<keyword evidence="1" id="KW-0472">Membrane</keyword>
<dbReference type="EMBL" id="KZ679263">
    <property type="protein sequence ID" value="PTB40011.1"/>
    <property type="molecule type" value="Genomic_DNA"/>
</dbReference>
<sequence length="117" mass="13518">MMTATPGLASLLLEPFWWGFSTRRSASPKHGRALHEPHLVDDRWAFLDRLKPLGRAWGPRPVDVALRRLTLLSMDVMLFFLDFFFFFFFIIFLLSPLGAQRPVLFLATAKICWHALA</sequence>
<evidence type="ECO:0000313" key="2">
    <source>
        <dbReference type="EMBL" id="PTB40011.1"/>
    </source>
</evidence>
<keyword evidence="3" id="KW-1185">Reference proteome</keyword>
<keyword evidence="1" id="KW-1133">Transmembrane helix</keyword>
<feature type="transmembrane region" description="Helical" evidence="1">
    <location>
        <begin position="76"/>
        <end position="95"/>
    </location>
</feature>